<feature type="chain" id="PRO_5044234172" evidence="2">
    <location>
        <begin position="37"/>
        <end position="261"/>
    </location>
</feature>
<dbReference type="Proteomes" id="UP000193427">
    <property type="component" value="Chromosome"/>
</dbReference>
<feature type="compositionally biased region" description="Low complexity" evidence="1">
    <location>
        <begin position="154"/>
        <end position="163"/>
    </location>
</feature>
<feature type="region of interest" description="Disordered" evidence="1">
    <location>
        <begin position="204"/>
        <end position="226"/>
    </location>
</feature>
<sequence>MSRLTDRIRTVPVSRSVLSWCLACALAGAAGFAAHAQTGGSPRASAHAGEGRSWNSLTPAQQNALRPLQKEWNSIEANRKTKWIEVADKLPSMHPEERERIQARMTDWANMTPAQRGQARLNYKEAQRLPAEDRKARWEAYQSLSSDQQRDLAARAAPASSPARRPRRDEPAAKSNVVPNTAYAQRPAAIAPSIAQAQPGATTNLVTKRPAPPVHQQPGLPKIPAGASFVDSKTLLPKRGAQAAATRTASAASTPIVLDRP</sequence>
<dbReference type="EMBL" id="CP015118">
    <property type="protein sequence ID" value="ARN20340.1"/>
    <property type="molecule type" value="Genomic_DNA"/>
</dbReference>
<keyword evidence="4" id="KW-1185">Reference proteome</keyword>
<name>A0A1W6L823_9BURK</name>
<proteinExistence type="predicted"/>
<organism evidence="3 4">
    <name type="scientific">Piscinibacter gummiphilus</name>
    <dbReference type="NCBI Taxonomy" id="946333"/>
    <lineage>
        <taxon>Bacteria</taxon>
        <taxon>Pseudomonadati</taxon>
        <taxon>Pseudomonadota</taxon>
        <taxon>Betaproteobacteria</taxon>
        <taxon>Burkholderiales</taxon>
        <taxon>Sphaerotilaceae</taxon>
        <taxon>Piscinibacter</taxon>
    </lineage>
</organism>
<feature type="region of interest" description="Disordered" evidence="1">
    <location>
        <begin position="141"/>
        <end position="181"/>
    </location>
</feature>
<keyword evidence="2" id="KW-0732">Signal</keyword>
<dbReference type="KEGG" id="rgu:A4W93_10745"/>
<feature type="signal peptide" evidence="2">
    <location>
        <begin position="1"/>
        <end position="36"/>
    </location>
</feature>
<evidence type="ECO:0000256" key="2">
    <source>
        <dbReference type="SAM" id="SignalP"/>
    </source>
</evidence>
<dbReference type="AlphaFoldDB" id="A0A1W6L823"/>
<protein>
    <submittedName>
        <fullName evidence="3">Uncharacterized protein</fullName>
    </submittedName>
</protein>
<gene>
    <name evidence="3" type="ORF">A4W93_10745</name>
</gene>
<dbReference type="Pfam" id="PF11304">
    <property type="entry name" value="DUF3106"/>
    <property type="match status" value="1"/>
</dbReference>
<evidence type="ECO:0000256" key="1">
    <source>
        <dbReference type="SAM" id="MobiDB-lite"/>
    </source>
</evidence>
<dbReference type="InterPro" id="IPR021455">
    <property type="entry name" value="DUF3106"/>
</dbReference>
<accession>A0A1W6L823</accession>
<feature type="region of interest" description="Disordered" evidence="1">
    <location>
        <begin position="241"/>
        <end position="261"/>
    </location>
</feature>
<evidence type="ECO:0000313" key="4">
    <source>
        <dbReference type="Proteomes" id="UP000193427"/>
    </source>
</evidence>
<evidence type="ECO:0000313" key="3">
    <source>
        <dbReference type="EMBL" id="ARN20340.1"/>
    </source>
</evidence>
<reference evidence="3 4" key="1">
    <citation type="submission" date="2016-04" db="EMBL/GenBank/DDBJ databases">
        <title>Complete genome sequence of natural rubber-degrading, novel Gram-negative bacterium, Rhizobacter gummiphilus strain NS21.</title>
        <authorList>
            <person name="Tabata M."/>
            <person name="Kasai D."/>
            <person name="Fukuda M."/>
        </authorList>
    </citation>
    <scope>NUCLEOTIDE SEQUENCE [LARGE SCALE GENOMIC DNA]</scope>
    <source>
        <strain evidence="3 4">NS21</strain>
    </source>
</reference>
<feature type="compositionally biased region" description="Low complexity" evidence="1">
    <location>
        <begin position="241"/>
        <end position="254"/>
    </location>
</feature>
<feature type="region of interest" description="Disordered" evidence="1">
    <location>
        <begin position="36"/>
        <end position="55"/>
    </location>
</feature>
<dbReference type="STRING" id="946333.A4W93_10745"/>